<comment type="caution">
    <text evidence="1">The sequence shown here is derived from an EMBL/GenBank/DDBJ whole genome shotgun (WGS) entry which is preliminary data.</text>
</comment>
<dbReference type="AlphaFoldDB" id="A0AAV7DTT2"/>
<protein>
    <submittedName>
        <fullName evidence="1">Uncharacterized protein</fullName>
    </submittedName>
</protein>
<name>A0AAV7DTT2_ARIFI</name>
<sequence>MDEIQVNIFFSKSNNYAKNFCFPLMSFSLPEDLSPLVKKLAPADLDDGTQIPRIVAMYQNSPVIGCSIGQIQASHTGIYQFLNSKLVSRGSMWVELSVSYDKSKSHKVARACHQKHSFPFIRTKRMQLQTMESLCRLLSHLLALSKYANLLNSPKKGALLALAAHASEPRLNDRGFFLHLLERKTILSGILRAREAFLKSWPIEELGNTLVKRMHENDGPYLALHIG</sequence>
<organism evidence="1 2">
    <name type="scientific">Aristolochia fimbriata</name>
    <name type="common">White veined hardy Dutchman's pipe vine</name>
    <dbReference type="NCBI Taxonomy" id="158543"/>
    <lineage>
        <taxon>Eukaryota</taxon>
        <taxon>Viridiplantae</taxon>
        <taxon>Streptophyta</taxon>
        <taxon>Embryophyta</taxon>
        <taxon>Tracheophyta</taxon>
        <taxon>Spermatophyta</taxon>
        <taxon>Magnoliopsida</taxon>
        <taxon>Magnoliidae</taxon>
        <taxon>Piperales</taxon>
        <taxon>Aristolochiaceae</taxon>
        <taxon>Aristolochia</taxon>
    </lineage>
</organism>
<evidence type="ECO:0000313" key="2">
    <source>
        <dbReference type="Proteomes" id="UP000825729"/>
    </source>
</evidence>
<gene>
    <name evidence="1" type="ORF">H6P81_020210</name>
</gene>
<evidence type="ECO:0000313" key="1">
    <source>
        <dbReference type="EMBL" id="KAG9440045.1"/>
    </source>
</evidence>
<dbReference type="EMBL" id="JAINDJ010000008">
    <property type="protein sequence ID" value="KAG9440045.1"/>
    <property type="molecule type" value="Genomic_DNA"/>
</dbReference>
<keyword evidence="2" id="KW-1185">Reference proteome</keyword>
<dbReference type="Proteomes" id="UP000825729">
    <property type="component" value="Unassembled WGS sequence"/>
</dbReference>
<proteinExistence type="predicted"/>
<reference evidence="1 2" key="1">
    <citation type="submission" date="2021-07" db="EMBL/GenBank/DDBJ databases">
        <title>The Aristolochia fimbriata genome: insights into angiosperm evolution, floral development and chemical biosynthesis.</title>
        <authorList>
            <person name="Jiao Y."/>
        </authorList>
    </citation>
    <scope>NUCLEOTIDE SEQUENCE [LARGE SCALE GENOMIC DNA]</scope>
    <source>
        <strain evidence="1">IBCAS-2021</strain>
        <tissue evidence="1">Leaf</tissue>
    </source>
</reference>
<accession>A0AAV7DTT2</accession>